<feature type="compositionally biased region" description="Polar residues" evidence="7">
    <location>
        <begin position="1"/>
        <end position="27"/>
    </location>
</feature>
<feature type="compositionally biased region" description="Low complexity" evidence="7">
    <location>
        <begin position="383"/>
        <end position="400"/>
    </location>
</feature>
<dbReference type="InterPro" id="IPR001356">
    <property type="entry name" value="HD"/>
</dbReference>
<dbReference type="PROSITE" id="PS51179">
    <property type="entry name" value="POU_3"/>
    <property type="match status" value="1"/>
</dbReference>
<feature type="compositionally biased region" description="Polar residues" evidence="7">
    <location>
        <begin position="38"/>
        <end position="65"/>
    </location>
</feature>
<dbReference type="SMART" id="SM00389">
    <property type="entry name" value="HOX"/>
    <property type="match status" value="1"/>
</dbReference>
<dbReference type="Gene3D" id="1.10.10.60">
    <property type="entry name" value="Homeodomain-like"/>
    <property type="match status" value="1"/>
</dbReference>
<dbReference type="Proteomes" id="UP000887575">
    <property type="component" value="Unassembled WGS sequence"/>
</dbReference>
<dbReference type="CDD" id="cd00086">
    <property type="entry name" value="homeodomain"/>
    <property type="match status" value="1"/>
</dbReference>
<dbReference type="PANTHER" id="PTHR11636:SF137">
    <property type="entry name" value="HOMEOBOX PROTEIN CEH-18"/>
    <property type="match status" value="1"/>
</dbReference>
<dbReference type="InterPro" id="IPR013847">
    <property type="entry name" value="POU"/>
</dbReference>
<dbReference type="Pfam" id="PF00157">
    <property type="entry name" value="Pou"/>
    <property type="match status" value="1"/>
</dbReference>
<feature type="region of interest" description="Disordered" evidence="7">
    <location>
        <begin position="479"/>
        <end position="505"/>
    </location>
</feature>
<evidence type="ECO:0000256" key="4">
    <source>
        <dbReference type="ARBA" id="ARBA00023242"/>
    </source>
</evidence>
<dbReference type="InterPro" id="IPR009057">
    <property type="entry name" value="Homeodomain-like_sf"/>
</dbReference>
<evidence type="ECO:0000256" key="5">
    <source>
        <dbReference type="PROSITE-ProRule" id="PRU00108"/>
    </source>
</evidence>
<dbReference type="PROSITE" id="PS50071">
    <property type="entry name" value="HOMEOBOX_2"/>
    <property type="match status" value="1"/>
</dbReference>
<feature type="compositionally biased region" description="Low complexity" evidence="7">
    <location>
        <begin position="365"/>
        <end position="374"/>
    </location>
</feature>
<proteinExistence type="predicted"/>
<organism evidence="10 11">
    <name type="scientific">Mesorhabditis belari</name>
    <dbReference type="NCBI Taxonomy" id="2138241"/>
    <lineage>
        <taxon>Eukaryota</taxon>
        <taxon>Metazoa</taxon>
        <taxon>Ecdysozoa</taxon>
        <taxon>Nematoda</taxon>
        <taxon>Chromadorea</taxon>
        <taxon>Rhabditida</taxon>
        <taxon>Rhabditina</taxon>
        <taxon>Rhabditomorpha</taxon>
        <taxon>Rhabditoidea</taxon>
        <taxon>Rhabditidae</taxon>
        <taxon>Mesorhabditinae</taxon>
        <taxon>Mesorhabditis</taxon>
    </lineage>
</organism>
<sequence length="505" mass="54733">MDGSVTGTNGQSKESEAKNNANSTSVRKMTETKVPATESDSNNGDGSVNHSSFPSTTTQISSSSGRSRRKAPPKKVILDEEFYENSLKISDGMSEPQSSLPTHTATGHTTTSDTSSEATPEVTSEELLLRLQTALGGNIDVQQLLAQMINTGPLGMPPFTSFVQPKTETDEHLLAVLQNQIANTAAQQQILALTSAVPFNPSTPIETSFTASTSKLTHSESPSTSTRPASQPQRAQKRKLFESVQGSSTGGSGASSSSGTLRGSSLEGMSRDERIEIEDLEQFAALFKKQRIKFGFTQGDVGQALGKRYGTDFSQTTISRFEAMNLSFKNMCKLRPLLKEWLTDAERAIANGASVSELIDPVPSPSSNLPLSSLQNRDDEGETSASVSPLLSPSTSGTSPLKKRRKRTNLDLQQRQVLDIVFKMNPRPSHEHMAELADQLKLERDVVRVWFCNRRQKMRKVDDVPGGFDPSMIQSLFSSVNQSAISPKREGSESPGLEIDEADDG</sequence>
<dbReference type="PANTHER" id="PTHR11636">
    <property type="entry name" value="POU DOMAIN"/>
    <property type="match status" value="1"/>
</dbReference>
<keyword evidence="3 5" id="KW-0371">Homeobox</keyword>
<feature type="region of interest" description="Disordered" evidence="7">
    <location>
        <begin position="1"/>
        <end position="77"/>
    </location>
</feature>
<reference evidence="11" key="1">
    <citation type="submission" date="2024-02" db="UniProtKB">
        <authorList>
            <consortium name="WormBaseParasite"/>
        </authorList>
    </citation>
    <scope>IDENTIFICATION</scope>
</reference>
<dbReference type="GO" id="GO:0005634">
    <property type="term" value="C:nucleus"/>
    <property type="evidence" value="ECO:0007669"/>
    <property type="project" value="UniProtKB-SubCell"/>
</dbReference>
<dbReference type="GO" id="GO:0030154">
    <property type="term" value="P:cell differentiation"/>
    <property type="evidence" value="ECO:0007669"/>
    <property type="project" value="UniProtKB-ARBA"/>
</dbReference>
<accession>A0AAF3F8Y3</accession>
<dbReference type="GO" id="GO:0000981">
    <property type="term" value="F:DNA-binding transcription factor activity, RNA polymerase II-specific"/>
    <property type="evidence" value="ECO:0007669"/>
    <property type="project" value="InterPro"/>
</dbReference>
<feature type="compositionally biased region" description="Low complexity" evidence="7">
    <location>
        <begin position="254"/>
        <end position="268"/>
    </location>
</feature>
<keyword evidence="4 5" id="KW-0539">Nucleus</keyword>
<comment type="subcellular location">
    <subcellularLocation>
        <location evidence="1 5 6">Nucleus</location>
    </subcellularLocation>
</comment>
<dbReference type="InterPro" id="IPR010982">
    <property type="entry name" value="Lambda_DNA-bd_dom_sf"/>
</dbReference>
<keyword evidence="10" id="KW-1185">Reference proteome</keyword>
<evidence type="ECO:0000259" key="8">
    <source>
        <dbReference type="PROSITE" id="PS50071"/>
    </source>
</evidence>
<evidence type="ECO:0000256" key="6">
    <source>
        <dbReference type="RuleBase" id="RU000682"/>
    </source>
</evidence>
<evidence type="ECO:0000313" key="11">
    <source>
        <dbReference type="WBParaSite" id="MBELARI_LOCUS2366"/>
    </source>
</evidence>
<name>A0AAF3F8Y3_9BILA</name>
<feature type="DNA-binding region" description="Homeobox" evidence="5">
    <location>
        <begin position="403"/>
        <end position="462"/>
    </location>
</feature>
<dbReference type="SUPFAM" id="SSF47413">
    <property type="entry name" value="lambda repressor-like DNA-binding domains"/>
    <property type="match status" value="1"/>
</dbReference>
<dbReference type="PROSITE" id="PS00027">
    <property type="entry name" value="HOMEOBOX_1"/>
    <property type="match status" value="1"/>
</dbReference>
<dbReference type="InterPro" id="IPR017970">
    <property type="entry name" value="Homeobox_CS"/>
</dbReference>
<evidence type="ECO:0000313" key="10">
    <source>
        <dbReference type="Proteomes" id="UP000887575"/>
    </source>
</evidence>
<keyword evidence="2 5" id="KW-0238">DNA-binding</keyword>
<dbReference type="InterPro" id="IPR000327">
    <property type="entry name" value="POU_dom"/>
</dbReference>
<feature type="region of interest" description="Disordered" evidence="7">
    <location>
        <begin position="209"/>
        <end position="270"/>
    </location>
</feature>
<evidence type="ECO:0000256" key="2">
    <source>
        <dbReference type="ARBA" id="ARBA00023125"/>
    </source>
</evidence>
<feature type="compositionally biased region" description="Low complexity" evidence="7">
    <location>
        <begin position="102"/>
        <end position="116"/>
    </location>
</feature>
<dbReference type="SUPFAM" id="SSF46689">
    <property type="entry name" value="Homeodomain-like"/>
    <property type="match status" value="1"/>
</dbReference>
<evidence type="ECO:0000256" key="1">
    <source>
        <dbReference type="ARBA" id="ARBA00004123"/>
    </source>
</evidence>
<evidence type="ECO:0000256" key="7">
    <source>
        <dbReference type="SAM" id="MobiDB-lite"/>
    </source>
</evidence>
<feature type="domain" description="POU-specific" evidence="9">
    <location>
        <begin position="272"/>
        <end position="346"/>
    </location>
</feature>
<dbReference type="SMART" id="SM00352">
    <property type="entry name" value="POU"/>
    <property type="match status" value="1"/>
</dbReference>
<dbReference type="Gene3D" id="1.10.260.40">
    <property type="entry name" value="lambda repressor-like DNA-binding domains"/>
    <property type="match status" value="1"/>
</dbReference>
<feature type="domain" description="Homeobox" evidence="8">
    <location>
        <begin position="401"/>
        <end position="461"/>
    </location>
</feature>
<evidence type="ECO:0000256" key="3">
    <source>
        <dbReference type="ARBA" id="ARBA00023155"/>
    </source>
</evidence>
<feature type="compositionally biased region" description="Polar residues" evidence="7">
    <location>
        <begin position="209"/>
        <end position="234"/>
    </location>
</feature>
<evidence type="ECO:0000259" key="9">
    <source>
        <dbReference type="PROSITE" id="PS51179"/>
    </source>
</evidence>
<protein>
    <submittedName>
        <fullName evidence="11">POU domain protein</fullName>
    </submittedName>
</protein>
<dbReference type="AlphaFoldDB" id="A0AAF3F8Y3"/>
<dbReference type="PRINTS" id="PR00028">
    <property type="entry name" value="POUDOMAIN"/>
</dbReference>
<dbReference type="WBParaSite" id="MBELARI_LOCUS2366">
    <property type="protein sequence ID" value="MBELARI_LOCUS2366"/>
    <property type="gene ID" value="MBELARI_LOCUS2366"/>
</dbReference>
<dbReference type="GO" id="GO:0000978">
    <property type="term" value="F:RNA polymerase II cis-regulatory region sequence-specific DNA binding"/>
    <property type="evidence" value="ECO:0007669"/>
    <property type="project" value="TreeGrafter"/>
</dbReference>
<feature type="region of interest" description="Disordered" evidence="7">
    <location>
        <begin position="357"/>
        <end position="409"/>
    </location>
</feature>
<feature type="region of interest" description="Disordered" evidence="7">
    <location>
        <begin position="90"/>
        <end position="123"/>
    </location>
</feature>
<dbReference type="FunFam" id="1.10.260.40:FF:000001">
    <property type="entry name" value="POU domain protein"/>
    <property type="match status" value="1"/>
</dbReference>
<dbReference type="PROSITE" id="PS00035">
    <property type="entry name" value="POU_1"/>
    <property type="match status" value="1"/>
</dbReference>
<dbReference type="InterPro" id="IPR050255">
    <property type="entry name" value="POU_domain_TF"/>
</dbReference>
<dbReference type="Pfam" id="PF00046">
    <property type="entry name" value="Homeodomain"/>
    <property type="match status" value="1"/>
</dbReference>